<feature type="compositionally biased region" description="Basic and acidic residues" evidence="1">
    <location>
        <begin position="82"/>
        <end position="110"/>
    </location>
</feature>
<evidence type="ECO:0000313" key="3">
    <source>
        <dbReference type="Proteomes" id="UP000285060"/>
    </source>
</evidence>
<reference evidence="2 3" key="1">
    <citation type="submission" date="2018-08" db="EMBL/GenBank/DDBJ databases">
        <title>Aphanomyces genome sequencing and annotation.</title>
        <authorList>
            <person name="Minardi D."/>
            <person name="Oidtmann B."/>
            <person name="Van Der Giezen M."/>
            <person name="Studholme D.J."/>
        </authorList>
    </citation>
    <scope>NUCLEOTIDE SEQUENCE [LARGE SCALE GENOMIC DNA]</scope>
    <source>
        <strain evidence="2 3">NJM0002</strain>
    </source>
</reference>
<dbReference type="VEuPathDB" id="FungiDB:H310_07192"/>
<protein>
    <recommendedName>
        <fullName evidence="4">Peptidase A2 domain-containing protein</fullName>
    </recommendedName>
</protein>
<organism evidence="2 3">
    <name type="scientific">Aphanomyces invadans</name>
    <dbReference type="NCBI Taxonomy" id="157072"/>
    <lineage>
        <taxon>Eukaryota</taxon>
        <taxon>Sar</taxon>
        <taxon>Stramenopiles</taxon>
        <taxon>Oomycota</taxon>
        <taxon>Saprolegniomycetes</taxon>
        <taxon>Saprolegniales</taxon>
        <taxon>Verrucalvaceae</taxon>
        <taxon>Aphanomyces</taxon>
    </lineage>
</organism>
<sequence>MLDNLMRALEADGQEWVLEQEGKLVVSVITDAIKPAALQVAMTKQLKLHRNKNIKTNVFEYVKFLRKFVAGYQLYGGLEEEKPSKAQVEEPRKGDQRPRLRRNHAQDEKPSGAPTVPSAARAEKGDPSVRPKAKCLKCQSTAHLVRDHPGISEAEVKKLMDDFYQTRRRSVNSVKGTKEANSMACRATVEDVLALPRVLLDSGSDETLVSEGLLLALERLGAHLNVETKPTLTLKPYGETSKPLRVARQIQFKTVTLETSIGPLVLRGLRAWVEEKKLEVDVLIGRPIMERLGFSVDAMLTDALKQRRVWDVTDVAAVGHVSSSVSRLQAALQDPEDDVYAEDVA</sequence>
<evidence type="ECO:0000256" key="1">
    <source>
        <dbReference type="SAM" id="MobiDB-lite"/>
    </source>
</evidence>
<name>A0A3R6VQA5_9STRA</name>
<comment type="caution">
    <text evidence="2">The sequence shown here is derived from an EMBL/GenBank/DDBJ whole genome shotgun (WGS) entry which is preliminary data.</text>
</comment>
<dbReference type="InterPro" id="IPR021109">
    <property type="entry name" value="Peptidase_aspartic_dom_sf"/>
</dbReference>
<dbReference type="AlphaFoldDB" id="A0A3R6VQA5"/>
<feature type="non-terminal residue" evidence="2">
    <location>
        <position position="345"/>
    </location>
</feature>
<evidence type="ECO:0008006" key="4">
    <source>
        <dbReference type="Google" id="ProtNLM"/>
    </source>
</evidence>
<keyword evidence="3" id="KW-1185">Reference proteome</keyword>
<dbReference type="CDD" id="cd00303">
    <property type="entry name" value="retropepsin_like"/>
    <property type="match status" value="1"/>
</dbReference>
<evidence type="ECO:0000313" key="2">
    <source>
        <dbReference type="EMBL" id="RHY21985.1"/>
    </source>
</evidence>
<dbReference type="Proteomes" id="UP000285060">
    <property type="component" value="Unassembled WGS sequence"/>
</dbReference>
<gene>
    <name evidence="2" type="ORF">DYB32_009652</name>
</gene>
<feature type="region of interest" description="Disordered" evidence="1">
    <location>
        <begin position="82"/>
        <end position="132"/>
    </location>
</feature>
<dbReference type="EMBL" id="QUSY01002220">
    <property type="protein sequence ID" value="RHY21985.1"/>
    <property type="molecule type" value="Genomic_DNA"/>
</dbReference>
<accession>A0A3R6VQA5</accession>
<proteinExistence type="predicted"/>
<dbReference type="Gene3D" id="2.40.70.10">
    <property type="entry name" value="Acid Proteases"/>
    <property type="match status" value="1"/>
</dbReference>